<dbReference type="InterPro" id="IPR052458">
    <property type="entry name" value="PcG_PRC1-like_component"/>
</dbReference>
<dbReference type="Ensembl" id="ENSSAUT00010065109.1">
    <property type="protein sequence ID" value="ENSSAUP00010062082.1"/>
    <property type="gene ID" value="ENSSAUG00010025091.1"/>
</dbReference>
<dbReference type="GO" id="GO:0003682">
    <property type="term" value="F:chromatin binding"/>
    <property type="evidence" value="ECO:0007669"/>
    <property type="project" value="TreeGrafter"/>
</dbReference>
<feature type="compositionally biased region" description="Basic and acidic residues" evidence="6">
    <location>
        <begin position="138"/>
        <end position="151"/>
    </location>
</feature>
<keyword evidence="2" id="KW-0678">Repressor</keyword>
<accession>A0A671YH33</accession>
<dbReference type="PROSITE" id="PS00598">
    <property type="entry name" value="CHROMO_1"/>
    <property type="match status" value="1"/>
</dbReference>
<keyword evidence="5" id="KW-0539">Nucleus</keyword>
<evidence type="ECO:0000313" key="9">
    <source>
        <dbReference type="Proteomes" id="UP000472265"/>
    </source>
</evidence>
<evidence type="ECO:0000256" key="6">
    <source>
        <dbReference type="SAM" id="MobiDB-lite"/>
    </source>
</evidence>
<dbReference type="InterPro" id="IPR000953">
    <property type="entry name" value="Chromo/chromo_shadow_dom"/>
</dbReference>
<dbReference type="Pfam" id="PF00385">
    <property type="entry name" value="Chromo"/>
    <property type="match status" value="1"/>
</dbReference>
<dbReference type="OrthoDB" id="1918685at2759"/>
<sequence length="358" mass="40621">MELSAVGESVFAAESIIKRRIRRGRWEYLVKWKGWSQKYSTWEPEENILDARLFAAFEERERERELFGPKKRGPKPETFLLKAKAKAKEKTYEFRGEAPRGIQVSYPIPEPVITPRAREGLRAVVPTIFPPSAVNRGESVHIRQPEPERRPRPAPAAALTLQESARLPKKRGRKPKLHLHYDRDDGGSSAEPCVKRSRLLEEPLPHGLSKAPRRLHHHGETSDHSLLQLTKRFQEETTITPKTCGEQRQPGLSCSCAFNPDVRRGEHRTSCASRAPQHRKPEEHRRLQQVTERRPGPALIPPLQAEALHDSSPAGPASSWTPCYANVDAVTVTDVTMNFLTVTVRESSTDQGFFRGKR</sequence>
<dbReference type="PROSITE" id="PS50013">
    <property type="entry name" value="CHROMO_2"/>
    <property type="match status" value="1"/>
</dbReference>
<dbReference type="PANTHER" id="PTHR46389">
    <property type="entry name" value="POLYCOMB GROUP PROTEIN PC"/>
    <property type="match status" value="1"/>
</dbReference>
<dbReference type="CDD" id="cd18627">
    <property type="entry name" value="CD_polycomb_like"/>
    <property type="match status" value="1"/>
</dbReference>
<dbReference type="SUPFAM" id="SSF54160">
    <property type="entry name" value="Chromo domain-like"/>
    <property type="match status" value="1"/>
</dbReference>
<feature type="compositionally biased region" description="Basic and acidic residues" evidence="6">
    <location>
        <begin position="279"/>
        <end position="295"/>
    </location>
</feature>
<dbReference type="Proteomes" id="UP000472265">
    <property type="component" value="Chromosome 23"/>
</dbReference>
<keyword evidence="3" id="KW-0805">Transcription regulation</keyword>
<evidence type="ECO:0000256" key="1">
    <source>
        <dbReference type="ARBA" id="ARBA00004123"/>
    </source>
</evidence>
<name>A0A671YH33_SPAAU</name>
<reference evidence="8" key="1">
    <citation type="submission" date="2021-04" db="EMBL/GenBank/DDBJ databases">
        <authorList>
            <consortium name="Wellcome Sanger Institute Data Sharing"/>
        </authorList>
    </citation>
    <scope>NUCLEOTIDE SEQUENCE [LARGE SCALE GENOMIC DNA]</scope>
</reference>
<protein>
    <submittedName>
        <fullName evidence="8">Chromobox homolog 8a (Pc class homolog, Drosophila)</fullName>
    </submittedName>
</protein>
<keyword evidence="4" id="KW-0804">Transcription</keyword>
<dbReference type="InParanoid" id="A0A671YH33"/>
<dbReference type="GO" id="GO:0000785">
    <property type="term" value="C:chromatin"/>
    <property type="evidence" value="ECO:0007669"/>
    <property type="project" value="TreeGrafter"/>
</dbReference>
<evidence type="ECO:0000256" key="5">
    <source>
        <dbReference type="ARBA" id="ARBA00023242"/>
    </source>
</evidence>
<evidence type="ECO:0000256" key="3">
    <source>
        <dbReference type="ARBA" id="ARBA00023015"/>
    </source>
</evidence>
<dbReference type="GO" id="GO:0000122">
    <property type="term" value="P:negative regulation of transcription by RNA polymerase II"/>
    <property type="evidence" value="ECO:0007669"/>
    <property type="project" value="TreeGrafter"/>
</dbReference>
<dbReference type="InterPro" id="IPR016197">
    <property type="entry name" value="Chromo-like_dom_sf"/>
</dbReference>
<dbReference type="PRINTS" id="PR00504">
    <property type="entry name" value="CHROMODOMAIN"/>
</dbReference>
<evidence type="ECO:0000256" key="4">
    <source>
        <dbReference type="ARBA" id="ARBA00023163"/>
    </source>
</evidence>
<evidence type="ECO:0000313" key="8">
    <source>
        <dbReference type="Ensembl" id="ENSSAUP00010062082.1"/>
    </source>
</evidence>
<dbReference type="FunFam" id="2.40.50.40:FF:000006">
    <property type="entry name" value="Chromobox protein homolog 7"/>
    <property type="match status" value="1"/>
</dbReference>
<reference evidence="8" key="2">
    <citation type="submission" date="2025-08" db="UniProtKB">
        <authorList>
            <consortium name="Ensembl"/>
        </authorList>
    </citation>
    <scope>IDENTIFICATION</scope>
</reference>
<feature type="region of interest" description="Disordered" evidence="6">
    <location>
        <begin position="265"/>
        <end position="298"/>
    </location>
</feature>
<evidence type="ECO:0000256" key="2">
    <source>
        <dbReference type="ARBA" id="ARBA00022491"/>
    </source>
</evidence>
<organism evidence="8 9">
    <name type="scientific">Sparus aurata</name>
    <name type="common">Gilthead sea bream</name>
    <dbReference type="NCBI Taxonomy" id="8175"/>
    <lineage>
        <taxon>Eukaryota</taxon>
        <taxon>Metazoa</taxon>
        <taxon>Chordata</taxon>
        <taxon>Craniata</taxon>
        <taxon>Vertebrata</taxon>
        <taxon>Euteleostomi</taxon>
        <taxon>Actinopterygii</taxon>
        <taxon>Neopterygii</taxon>
        <taxon>Teleostei</taxon>
        <taxon>Neoteleostei</taxon>
        <taxon>Acanthomorphata</taxon>
        <taxon>Eupercaria</taxon>
        <taxon>Spariformes</taxon>
        <taxon>Sparidae</taxon>
        <taxon>Sparus</taxon>
    </lineage>
</organism>
<dbReference type="SMART" id="SM00298">
    <property type="entry name" value="CHROMO"/>
    <property type="match status" value="1"/>
</dbReference>
<dbReference type="GeneTree" id="ENSGT00940000158476"/>
<dbReference type="GO" id="GO:0035102">
    <property type="term" value="C:PRC1 complex"/>
    <property type="evidence" value="ECO:0007669"/>
    <property type="project" value="TreeGrafter"/>
</dbReference>
<feature type="compositionally biased region" description="Basic residues" evidence="6">
    <location>
        <begin position="167"/>
        <end position="178"/>
    </location>
</feature>
<dbReference type="OMA" id="RLHHHGE"/>
<dbReference type="Gene3D" id="2.40.50.40">
    <property type="match status" value="1"/>
</dbReference>
<proteinExistence type="predicted"/>
<dbReference type="PANTHER" id="PTHR46389:SF1">
    <property type="entry name" value="CHROMOBOX PROTEIN HOMOLOG 8"/>
    <property type="match status" value="1"/>
</dbReference>
<feature type="region of interest" description="Disordered" evidence="6">
    <location>
        <begin position="136"/>
        <end position="227"/>
    </location>
</feature>
<dbReference type="InterPro" id="IPR033773">
    <property type="entry name" value="CBX7_C"/>
</dbReference>
<gene>
    <name evidence="8" type="primary">CBX8</name>
    <name evidence="8" type="synonym">cbx8a</name>
</gene>
<dbReference type="Pfam" id="PF17218">
    <property type="entry name" value="CBX7_C"/>
    <property type="match status" value="1"/>
</dbReference>
<dbReference type="InterPro" id="IPR023780">
    <property type="entry name" value="Chromo_domain"/>
</dbReference>
<dbReference type="InterPro" id="IPR017984">
    <property type="entry name" value="Chromo_dom_subgr"/>
</dbReference>
<feature type="domain" description="Chromo" evidence="7">
    <location>
        <begin position="11"/>
        <end position="69"/>
    </location>
</feature>
<keyword evidence="9" id="KW-1185">Reference proteome</keyword>
<reference evidence="8" key="3">
    <citation type="submission" date="2025-09" db="UniProtKB">
        <authorList>
            <consortium name="Ensembl"/>
        </authorList>
    </citation>
    <scope>IDENTIFICATION</scope>
</reference>
<comment type="subcellular location">
    <subcellularLocation>
        <location evidence="1">Nucleus</location>
    </subcellularLocation>
</comment>
<dbReference type="InterPro" id="IPR023779">
    <property type="entry name" value="Chromodomain_CS"/>
</dbReference>
<dbReference type="AlphaFoldDB" id="A0A671YH33"/>
<evidence type="ECO:0000259" key="7">
    <source>
        <dbReference type="PROSITE" id="PS50013"/>
    </source>
</evidence>